<sequence>MFIFFPGIFAAMPRIGIVVCMLLCALTAAGGADTSMMYDEGAGHEAMQSVEERSMNASVHAEMEGLMAKMMEGDLTPAEEDRLVQLMERYPAGYSMMLDRMMGNDYWGQPDGGPWHDMPGMPYYGMMGGVMLLAMALAGIFLLVWLIVGILAIIWLLGLVSKR</sequence>
<proteinExistence type="predicted"/>
<accession>A0A8A3S8Z7</accession>
<reference evidence="2" key="1">
    <citation type="journal article" date="2001" name="Int. J. Syst. Evol. Microbiol.">
        <title>Methanofollis aquaemaris sp. nov., a methanogen isolated from an aquaculture fish pond.</title>
        <authorList>
            <person name="Lai M.C."/>
            <person name="Chen S.C."/>
        </authorList>
    </citation>
    <scope>NUCLEOTIDE SEQUENCE</scope>
    <source>
        <strain evidence="2">N2F9704</strain>
    </source>
</reference>
<protein>
    <submittedName>
        <fullName evidence="2">Uncharacterized protein</fullName>
    </submittedName>
</protein>
<name>A0A8A3S8Z7_9EURY</name>
<feature type="transmembrane region" description="Helical" evidence="1">
    <location>
        <begin position="124"/>
        <end position="157"/>
    </location>
</feature>
<dbReference type="KEGG" id="maqe:RJ40_11810"/>
<dbReference type="GeneID" id="76425064"/>
<reference evidence="2" key="2">
    <citation type="submission" date="2019-02" db="EMBL/GenBank/DDBJ databases">
        <authorList>
            <person name="Chen S.-C."/>
            <person name="Chien H.-H."/>
            <person name="Lai M.-C."/>
        </authorList>
    </citation>
    <scope>NUCLEOTIDE SEQUENCE</scope>
    <source>
        <strain evidence="2">N2F9704</strain>
    </source>
</reference>
<keyword evidence="1" id="KW-1133">Transmembrane helix</keyword>
<keyword evidence="1" id="KW-0472">Membrane</keyword>
<dbReference type="RefSeq" id="WP_265581068.1">
    <property type="nucleotide sequence ID" value="NZ_CP036172.1"/>
</dbReference>
<keyword evidence="1" id="KW-0812">Transmembrane</keyword>
<dbReference type="Proteomes" id="UP001042704">
    <property type="component" value="Chromosome"/>
</dbReference>
<dbReference type="AlphaFoldDB" id="A0A8A3S8Z7"/>
<evidence type="ECO:0000313" key="2">
    <source>
        <dbReference type="EMBL" id="QSZ68131.1"/>
    </source>
</evidence>
<organism evidence="2 3">
    <name type="scientific">Methanofollis aquaemaris</name>
    <dbReference type="NCBI Taxonomy" id="126734"/>
    <lineage>
        <taxon>Archaea</taxon>
        <taxon>Methanobacteriati</taxon>
        <taxon>Methanobacteriota</taxon>
        <taxon>Stenosarchaea group</taxon>
        <taxon>Methanomicrobia</taxon>
        <taxon>Methanomicrobiales</taxon>
        <taxon>Methanomicrobiaceae</taxon>
        <taxon>Methanofollis</taxon>
    </lineage>
</organism>
<keyword evidence="3" id="KW-1185">Reference proteome</keyword>
<evidence type="ECO:0000313" key="3">
    <source>
        <dbReference type="Proteomes" id="UP001042704"/>
    </source>
</evidence>
<evidence type="ECO:0000256" key="1">
    <source>
        <dbReference type="SAM" id="Phobius"/>
    </source>
</evidence>
<dbReference type="EMBL" id="CP036172">
    <property type="protein sequence ID" value="QSZ68131.1"/>
    <property type="molecule type" value="Genomic_DNA"/>
</dbReference>
<gene>
    <name evidence="2" type="ORF">RJ40_11810</name>
</gene>